<dbReference type="EMBL" id="JAJFAZ020000001">
    <property type="protein sequence ID" value="KAI5354360.1"/>
    <property type="molecule type" value="Genomic_DNA"/>
</dbReference>
<evidence type="ECO:0000313" key="2">
    <source>
        <dbReference type="EMBL" id="KAI5354360.1"/>
    </source>
</evidence>
<protein>
    <recommendedName>
        <fullName evidence="1">GAG-pre-integrase domain-containing protein</fullName>
    </recommendedName>
</protein>
<dbReference type="PANTHER" id="PTHR47481:SF22">
    <property type="entry name" value="RETROTRANSPOSON GAG DOMAIN-CONTAINING PROTEIN"/>
    <property type="match status" value="1"/>
</dbReference>
<proteinExistence type="predicted"/>
<dbReference type="InterPro" id="IPR025724">
    <property type="entry name" value="GAG-pre-integrase_dom"/>
</dbReference>
<gene>
    <name evidence="2" type="ORF">L3X38_007255</name>
</gene>
<name>A0AAD4ZUA7_PRUDU</name>
<dbReference type="PANTHER" id="PTHR47481">
    <property type="match status" value="1"/>
</dbReference>
<dbReference type="AlphaFoldDB" id="A0AAD4ZUA7"/>
<dbReference type="Gene3D" id="4.10.60.10">
    <property type="entry name" value="Zinc finger, CCHC-type"/>
    <property type="match status" value="1"/>
</dbReference>
<organism evidence="2 3">
    <name type="scientific">Prunus dulcis</name>
    <name type="common">Almond</name>
    <name type="synonym">Amygdalus dulcis</name>
    <dbReference type="NCBI Taxonomy" id="3755"/>
    <lineage>
        <taxon>Eukaryota</taxon>
        <taxon>Viridiplantae</taxon>
        <taxon>Streptophyta</taxon>
        <taxon>Embryophyta</taxon>
        <taxon>Tracheophyta</taxon>
        <taxon>Spermatophyta</taxon>
        <taxon>Magnoliopsida</taxon>
        <taxon>eudicotyledons</taxon>
        <taxon>Gunneridae</taxon>
        <taxon>Pentapetalae</taxon>
        <taxon>rosids</taxon>
        <taxon>fabids</taxon>
        <taxon>Rosales</taxon>
        <taxon>Rosaceae</taxon>
        <taxon>Amygdaloideae</taxon>
        <taxon>Amygdaleae</taxon>
        <taxon>Prunus</taxon>
    </lineage>
</organism>
<feature type="domain" description="GAG-pre-integrase" evidence="1">
    <location>
        <begin position="476"/>
        <end position="519"/>
    </location>
</feature>
<evidence type="ECO:0000259" key="1">
    <source>
        <dbReference type="Pfam" id="PF13976"/>
    </source>
</evidence>
<dbReference type="Proteomes" id="UP001054821">
    <property type="component" value="Chromosome 1"/>
</dbReference>
<dbReference type="Pfam" id="PF14223">
    <property type="entry name" value="Retrotran_gag_2"/>
    <property type="match status" value="1"/>
</dbReference>
<keyword evidence="3" id="KW-1185">Reference proteome</keyword>
<sequence>MASSRSIKVEGLLGMVTIRLGDDNFFKWSFQIKSLLQGYDLFDHFDGSLVPPPKFVILDEIGVTSEVTAAYRDWLHTDKSLLSFLIATLSDEALEYVIGSKTAREAWLQLSHRYATVSRARINHLKTELQTAHKGADSIERFLLRLKHIRDKLSSAGVPISDDDFMITVLNGLPSEYDMIKTVLIARDSVISLKDFRAQLLATEQTADARIHTHHALYMSSTSSPGQVLQHPYSSSPGMGLLPTPSVAYIGSHDASGFHNRVSGSQSFSGNGRGFSSGNGRGFASGRGRFSQTRHPSSDFHGGFSGALASKFSIVPECQICGKCGHTAVNCYHRHGDDSSKLYGSIIACQICGKKGHGALDCFHRSNYVYQGQAPPSTISVMAAHSFYMPTHGYAPMPTPSRQEMADHVWIADSGASHHMVADVSTLHDVTHDKTTKAILLKGSSHNGLYLIPCKVLSARFLSSSPTAYLGQRVGSTTWHQRLGHPTNEVVKLMLKESNMVVSEDAQFDLCPSCLQGKMHRLPFSSSHVKTEIPFSKIHSDVWGLPILSPFMAFDILYSS</sequence>
<reference evidence="2 3" key="1">
    <citation type="journal article" date="2022" name="G3 (Bethesda)">
        <title>Whole-genome sequence and methylome profiling of the almond [Prunus dulcis (Mill.) D.A. Webb] cultivar 'Nonpareil'.</title>
        <authorList>
            <person name="D'Amico-Willman K.M."/>
            <person name="Ouma W.Z."/>
            <person name="Meulia T."/>
            <person name="Sideli G.M."/>
            <person name="Gradziel T.M."/>
            <person name="Fresnedo-Ramirez J."/>
        </authorList>
    </citation>
    <scope>NUCLEOTIDE SEQUENCE [LARGE SCALE GENOMIC DNA]</scope>
    <source>
        <strain evidence="2">Clone GOH B32 T37-40</strain>
    </source>
</reference>
<dbReference type="Pfam" id="PF13976">
    <property type="entry name" value="gag_pre-integrs"/>
    <property type="match status" value="1"/>
</dbReference>
<accession>A0AAD4ZUA7</accession>
<evidence type="ECO:0000313" key="3">
    <source>
        <dbReference type="Proteomes" id="UP001054821"/>
    </source>
</evidence>
<comment type="caution">
    <text evidence="2">The sequence shown here is derived from an EMBL/GenBank/DDBJ whole genome shotgun (WGS) entry which is preliminary data.</text>
</comment>